<reference evidence="2 3" key="1">
    <citation type="submission" date="2017-06" db="EMBL/GenBank/DDBJ databases">
        <title>Neisseria chenwenguii sp. nov., isolated from the intestinal contents of Tibetan Plateau Pika in Yushu, Qinghai Province, China.</title>
        <authorList>
            <person name="Zhang G."/>
        </authorList>
    </citation>
    <scope>NUCLEOTIDE SEQUENCE [LARGE SCALE GENOMIC DNA]</scope>
    <source>
        <strain evidence="2 3">10023</strain>
    </source>
</reference>
<name>A0A220S4I7_9NEIS</name>
<dbReference type="EMBL" id="CP022278">
    <property type="protein sequence ID" value="ASK28258.1"/>
    <property type="molecule type" value="Genomic_DNA"/>
</dbReference>
<keyword evidence="1" id="KW-1133">Transmembrane helix</keyword>
<accession>A0A220S4I7</accession>
<evidence type="ECO:0000313" key="2">
    <source>
        <dbReference type="EMBL" id="ASK28258.1"/>
    </source>
</evidence>
<dbReference type="AlphaFoldDB" id="A0A220S4I7"/>
<organism evidence="2 3">
    <name type="scientific">Neisseria chenwenguii</name>
    <dbReference type="NCBI Taxonomy" id="1853278"/>
    <lineage>
        <taxon>Bacteria</taxon>
        <taxon>Pseudomonadati</taxon>
        <taxon>Pseudomonadota</taxon>
        <taxon>Betaproteobacteria</taxon>
        <taxon>Neisseriales</taxon>
        <taxon>Neisseriaceae</taxon>
        <taxon>Neisseria</taxon>
    </lineage>
</organism>
<sequence>MSEQNTKPTLNPANDERNNPVYRLGQTVAKFMLFVWAIVLILVLYLSFRFWLA</sequence>
<keyword evidence="1" id="KW-0812">Transmembrane</keyword>
<dbReference type="KEGG" id="nei:BG910_11415"/>
<protein>
    <submittedName>
        <fullName evidence="2">Uncharacterized protein</fullName>
    </submittedName>
</protein>
<evidence type="ECO:0000313" key="3">
    <source>
        <dbReference type="Proteomes" id="UP000198238"/>
    </source>
</evidence>
<gene>
    <name evidence="2" type="ORF">BG910_11415</name>
</gene>
<dbReference type="Proteomes" id="UP000198238">
    <property type="component" value="Chromosome"/>
</dbReference>
<dbReference type="RefSeq" id="WP_089036948.1">
    <property type="nucleotide sequence ID" value="NZ_CP022278.1"/>
</dbReference>
<proteinExistence type="predicted"/>
<evidence type="ECO:0000256" key="1">
    <source>
        <dbReference type="SAM" id="Phobius"/>
    </source>
</evidence>
<keyword evidence="1" id="KW-0472">Membrane</keyword>
<feature type="transmembrane region" description="Helical" evidence="1">
    <location>
        <begin position="31"/>
        <end position="52"/>
    </location>
</feature>
<keyword evidence="3" id="KW-1185">Reference proteome</keyword>